<feature type="transmembrane region" description="Helical" evidence="2">
    <location>
        <begin position="229"/>
        <end position="248"/>
    </location>
</feature>
<keyword evidence="4" id="KW-1185">Reference proteome</keyword>
<keyword evidence="2" id="KW-1133">Transmembrane helix</keyword>
<protein>
    <submittedName>
        <fullName evidence="3">Uncharacterized protein</fullName>
    </submittedName>
</protein>
<evidence type="ECO:0000313" key="3">
    <source>
        <dbReference type="EMBL" id="GIJ66603.1"/>
    </source>
</evidence>
<evidence type="ECO:0000256" key="1">
    <source>
        <dbReference type="SAM" id="MobiDB-lite"/>
    </source>
</evidence>
<evidence type="ECO:0000256" key="2">
    <source>
        <dbReference type="SAM" id="Phobius"/>
    </source>
</evidence>
<accession>A0A8J3ZPH2</accession>
<proteinExistence type="predicted"/>
<dbReference type="EMBL" id="BOPH01000020">
    <property type="protein sequence ID" value="GIJ66603.1"/>
    <property type="molecule type" value="Genomic_DNA"/>
</dbReference>
<organism evidence="3 4">
    <name type="scientific">Virgisporangium ochraceum</name>
    <dbReference type="NCBI Taxonomy" id="65505"/>
    <lineage>
        <taxon>Bacteria</taxon>
        <taxon>Bacillati</taxon>
        <taxon>Actinomycetota</taxon>
        <taxon>Actinomycetes</taxon>
        <taxon>Micromonosporales</taxon>
        <taxon>Micromonosporaceae</taxon>
        <taxon>Virgisporangium</taxon>
    </lineage>
</organism>
<name>A0A8J3ZPH2_9ACTN</name>
<keyword evidence="2" id="KW-0812">Transmembrane</keyword>
<feature type="region of interest" description="Disordered" evidence="1">
    <location>
        <begin position="328"/>
        <end position="350"/>
    </location>
</feature>
<dbReference type="RefSeq" id="WP_203926582.1">
    <property type="nucleotide sequence ID" value="NZ_BOPH01000020.1"/>
</dbReference>
<sequence length="366" mass="39690">MSQQPPPWPEPWAVHASVEADRIGHRLDAAAPEPSSSADRAARAAVEYHLDRAREASRCTRRPKRRSWRDKWRGTSVEAAFMHLHAAKVFLVDLLPAAEVEALLPDVTARVAATLDRNDPRRVEAEALLRTARGQARRAVVKQLMETSYDAADEEYVRLRDFRNIILVTAAAIAVFTAVLVGTVFLWPDAIPFCFEPGVTTAATDLRPVQQVHTVCPSGGGQRPSSGDILIIAGLGAVGGVLGALVAVRRLRGSSTPYCVAKSLAVLKVPSGALSAVIGMLLLSGGFVPGLSELDNQPQILAYALLFGIAQHLVTRAADDRAQQLLNHLPSKDPRSETAQPSVTPLATTDRAERVRWRRRGWKLVG</sequence>
<comment type="caution">
    <text evidence="3">The sequence shown here is derived from an EMBL/GenBank/DDBJ whole genome shotgun (WGS) entry which is preliminary data.</text>
</comment>
<feature type="transmembrane region" description="Helical" evidence="2">
    <location>
        <begin position="165"/>
        <end position="187"/>
    </location>
</feature>
<dbReference type="AlphaFoldDB" id="A0A8J3ZPH2"/>
<reference evidence="3" key="1">
    <citation type="submission" date="2021-01" db="EMBL/GenBank/DDBJ databases">
        <title>Whole genome shotgun sequence of Virgisporangium ochraceum NBRC 16418.</title>
        <authorList>
            <person name="Komaki H."/>
            <person name="Tamura T."/>
        </authorList>
    </citation>
    <scope>NUCLEOTIDE SEQUENCE</scope>
    <source>
        <strain evidence="3">NBRC 16418</strain>
    </source>
</reference>
<keyword evidence="2" id="KW-0472">Membrane</keyword>
<dbReference type="Proteomes" id="UP000635606">
    <property type="component" value="Unassembled WGS sequence"/>
</dbReference>
<evidence type="ECO:0000313" key="4">
    <source>
        <dbReference type="Proteomes" id="UP000635606"/>
    </source>
</evidence>
<gene>
    <name evidence="3" type="ORF">Voc01_015200</name>
</gene>
<feature type="compositionally biased region" description="Polar residues" evidence="1">
    <location>
        <begin position="337"/>
        <end position="347"/>
    </location>
</feature>
<feature type="transmembrane region" description="Helical" evidence="2">
    <location>
        <begin position="269"/>
        <end position="288"/>
    </location>
</feature>